<protein>
    <submittedName>
        <fullName evidence="3">6-bladed beta-propeller</fullName>
    </submittedName>
</protein>
<dbReference type="Pfam" id="PF17170">
    <property type="entry name" value="DUF5128"/>
    <property type="match status" value="1"/>
</dbReference>
<organism evidence="3 8">
    <name type="scientific">Parabacteroides distasonis</name>
    <dbReference type="NCBI Taxonomy" id="823"/>
    <lineage>
        <taxon>Bacteria</taxon>
        <taxon>Pseudomonadati</taxon>
        <taxon>Bacteroidota</taxon>
        <taxon>Bacteroidia</taxon>
        <taxon>Bacteroidales</taxon>
        <taxon>Tannerellaceae</taxon>
        <taxon>Parabacteroides</taxon>
    </lineage>
</organism>
<dbReference type="OMA" id="TECQTID"/>
<dbReference type="Proteomes" id="UP000441609">
    <property type="component" value="Unassembled WGS sequence"/>
</dbReference>
<sequence>MNKWLIIFAILLTACTGTSEKSEECITIDLATVFDHQPQEVALKKWAKSIQFIPLQTNDSILIKYISRIIKHGDKLLVQHDNRASVFDLAGKYLYDIGKQGGGPDEFSRISGLEPHDHLIYIKDSPTRIKIYDWQGKFHQTIQIPDKNIRGFYPLPKTNVILGHVPNLSGNAPIRFYFCQDIVISDSIPYYKSYTEPPFVMTFTYEFRPFDGNKIAAFKELFCDTIFKVSNDMKLTPYAVLDLGKYRTPEELRYNITIDDIKNDLFRTKTIPVIPGQIGDRLYMHNFSDKDTYTLYYDIAEKQLAYVQFIYPENSFELPEEAYFTPKYISNDNRYLIDWEQPENDNNPVLILVEP</sequence>
<dbReference type="EMBL" id="WKMY01000017">
    <property type="protein sequence ID" value="MRY95258.1"/>
    <property type="molecule type" value="Genomic_DNA"/>
</dbReference>
<name>A0A173YX78_PARDI</name>
<dbReference type="RefSeq" id="WP_005855182.1">
    <property type="nucleotide sequence ID" value="NZ_BQOC01000002.1"/>
</dbReference>
<evidence type="ECO:0000313" key="7">
    <source>
        <dbReference type="Proteomes" id="UP000284660"/>
    </source>
</evidence>
<evidence type="ECO:0000313" key="6">
    <source>
        <dbReference type="Proteomes" id="UP000095455"/>
    </source>
</evidence>
<reference evidence="8 9" key="3">
    <citation type="journal article" date="2019" name="Nat. Med.">
        <title>A library of human gut bacterial isolates paired with longitudinal multiomics data enables mechanistic microbiome research.</title>
        <authorList>
            <person name="Poyet M."/>
            <person name="Groussin M."/>
            <person name="Gibbons S.M."/>
            <person name="Avila-Pacheco J."/>
            <person name="Jiang X."/>
            <person name="Kearney S.M."/>
            <person name="Perrotta A.R."/>
            <person name="Berdy B."/>
            <person name="Zhao S."/>
            <person name="Lieberman T.D."/>
            <person name="Swanson P.K."/>
            <person name="Smith M."/>
            <person name="Roesemann S."/>
            <person name="Alexander J.E."/>
            <person name="Rich S.A."/>
            <person name="Livny J."/>
            <person name="Vlamakis H."/>
            <person name="Clish C."/>
            <person name="Bullock K."/>
            <person name="Deik A."/>
            <person name="Scott J."/>
            <person name="Pierce K.A."/>
            <person name="Xavier R.J."/>
            <person name="Alm E.J."/>
        </authorList>
    </citation>
    <scope>NUCLEOTIDE SEQUENCE [LARGE SCALE GENOMIC DNA]</scope>
    <source>
        <strain evidence="3 8">BIOML-A2</strain>
        <strain evidence="4 9">BIOML-A20</strain>
        <strain evidence="2 10">BIOML-A9</strain>
    </source>
</reference>
<proteinExistence type="predicted"/>
<dbReference type="SUPFAM" id="SSF63829">
    <property type="entry name" value="Calcium-dependent phosphotriesterase"/>
    <property type="match status" value="1"/>
</dbReference>
<reference evidence="1 6" key="1">
    <citation type="submission" date="2015-09" db="EMBL/GenBank/DDBJ databases">
        <authorList>
            <consortium name="Pathogen Informatics"/>
        </authorList>
    </citation>
    <scope>NUCLEOTIDE SEQUENCE [LARGE SCALE GENOMIC DNA]</scope>
    <source>
        <strain evidence="1 6">2789STDY5608822</strain>
    </source>
</reference>
<evidence type="ECO:0000313" key="4">
    <source>
        <dbReference type="EMBL" id="MSB75135.1"/>
    </source>
</evidence>
<evidence type="ECO:0000313" key="3">
    <source>
        <dbReference type="EMBL" id="MRZ56375.1"/>
    </source>
</evidence>
<dbReference type="Gene3D" id="2.120.10.30">
    <property type="entry name" value="TolB, C-terminal domain"/>
    <property type="match status" value="1"/>
</dbReference>
<dbReference type="PROSITE" id="PS51257">
    <property type="entry name" value="PROKAR_LIPOPROTEIN"/>
    <property type="match status" value="1"/>
</dbReference>
<accession>A0A173YX78</accession>
<dbReference type="AlphaFoldDB" id="A0A173YX78"/>
<evidence type="ECO:0000313" key="1">
    <source>
        <dbReference type="EMBL" id="CUN68140.1"/>
    </source>
</evidence>
<dbReference type="EMBL" id="QSJN01000017">
    <property type="protein sequence ID" value="RHD71416.1"/>
    <property type="molecule type" value="Genomic_DNA"/>
</dbReference>
<evidence type="ECO:0000313" key="5">
    <source>
        <dbReference type="EMBL" id="RHD71416.1"/>
    </source>
</evidence>
<dbReference type="EMBL" id="CYYK01000002">
    <property type="protein sequence ID" value="CUN68140.1"/>
    <property type="molecule type" value="Genomic_DNA"/>
</dbReference>
<evidence type="ECO:0000313" key="10">
    <source>
        <dbReference type="Proteomes" id="UP000461276"/>
    </source>
</evidence>
<reference evidence="5 7" key="2">
    <citation type="submission" date="2018-08" db="EMBL/GenBank/DDBJ databases">
        <title>A genome reference for cultivated species of the human gut microbiota.</title>
        <authorList>
            <person name="Zou Y."/>
            <person name="Xue W."/>
            <person name="Luo G."/>
        </authorList>
    </citation>
    <scope>NUCLEOTIDE SEQUENCE [LARGE SCALE GENOMIC DNA]</scope>
    <source>
        <strain evidence="5 7">AM30-4</strain>
    </source>
</reference>
<dbReference type="EMBL" id="WKMO01000019">
    <property type="protein sequence ID" value="MSB75135.1"/>
    <property type="molecule type" value="Genomic_DNA"/>
</dbReference>
<dbReference type="Proteomes" id="UP000095455">
    <property type="component" value="Unassembled WGS sequence"/>
</dbReference>
<dbReference type="EMBL" id="WKNE01000015">
    <property type="protein sequence ID" value="MRZ56375.1"/>
    <property type="molecule type" value="Genomic_DNA"/>
</dbReference>
<evidence type="ECO:0000313" key="2">
    <source>
        <dbReference type="EMBL" id="MRY95258.1"/>
    </source>
</evidence>
<dbReference type="Proteomes" id="UP000461276">
    <property type="component" value="Unassembled WGS sequence"/>
</dbReference>
<dbReference type="InterPro" id="IPR011042">
    <property type="entry name" value="6-blade_b-propeller_TolB-like"/>
</dbReference>
<dbReference type="OrthoDB" id="1091820at2"/>
<comment type="caution">
    <text evidence="3">The sequence shown here is derived from an EMBL/GenBank/DDBJ whole genome shotgun (WGS) entry which is preliminary data.</text>
</comment>
<evidence type="ECO:0000313" key="8">
    <source>
        <dbReference type="Proteomes" id="UP000432516"/>
    </source>
</evidence>
<dbReference type="Proteomes" id="UP000432516">
    <property type="component" value="Unassembled WGS sequence"/>
</dbReference>
<gene>
    <name evidence="5" type="ORF">DW782_19145</name>
    <name evidence="1" type="ORF">ERS852380_00839</name>
    <name evidence="2" type="ORF">GKD67_18870</name>
    <name evidence="3" type="ORF">GKD68_16830</name>
    <name evidence="4" type="ORF">GKD70_17890</name>
</gene>
<evidence type="ECO:0000313" key="9">
    <source>
        <dbReference type="Proteomes" id="UP000441609"/>
    </source>
</evidence>
<dbReference type="Proteomes" id="UP000284660">
    <property type="component" value="Unassembled WGS sequence"/>
</dbReference>